<evidence type="ECO:0000256" key="3">
    <source>
        <dbReference type="ARBA" id="ARBA00023015"/>
    </source>
</evidence>
<proteinExistence type="predicted"/>
<evidence type="ECO:0000313" key="12">
    <source>
        <dbReference type="Proteomes" id="UP001596135"/>
    </source>
</evidence>
<dbReference type="InterPro" id="IPR016032">
    <property type="entry name" value="Sig_transdc_resp-reg_C-effctor"/>
</dbReference>
<dbReference type="InterPro" id="IPR001867">
    <property type="entry name" value="OmpR/PhoB-type_DNA-bd"/>
</dbReference>
<dbReference type="PROSITE" id="PS50110">
    <property type="entry name" value="RESPONSE_REGULATORY"/>
    <property type="match status" value="1"/>
</dbReference>
<dbReference type="InterPro" id="IPR011006">
    <property type="entry name" value="CheY-like_superfamily"/>
</dbReference>
<protein>
    <submittedName>
        <fullName evidence="11">Response regulator transcription factor</fullName>
    </submittedName>
</protein>
<dbReference type="SUPFAM" id="SSF46894">
    <property type="entry name" value="C-terminal effector domain of the bipartite response regulators"/>
    <property type="match status" value="1"/>
</dbReference>
<keyword evidence="4 7" id="KW-0238">DNA-binding</keyword>
<dbReference type="InterPro" id="IPR036388">
    <property type="entry name" value="WH-like_DNA-bd_sf"/>
</dbReference>
<dbReference type="CDD" id="cd17574">
    <property type="entry name" value="REC_OmpR"/>
    <property type="match status" value="1"/>
</dbReference>
<evidence type="ECO:0000313" key="11">
    <source>
        <dbReference type="EMBL" id="MFC6043370.1"/>
    </source>
</evidence>
<name>A0ABW1LHC3_9ACTN</name>
<gene>
    <name evidence="11" type="ORF">ACFPYL_09810</name>
</gene>
<dbReference type="EMBL" id="JBHSRJ010000004">
    <property type="protein sequence ID" value="MFC6043370.1"/>
    <property type="molecule type" value="Genomic_DNA"/>
</dbReference>
<feature type="compositionally biased region" description="Acidic residues" evidence="8">
    <location>
        <begin position="168"/>
        <end position="179"/>
    </location>
</feature>
<keyword evidence="2" id="KW-0902">Two-component regulatory system</keyword>
<dbReference type="SMART" id="SM00448">
    <property type="entry name" value="REC"/>
    <property type="match status" value="1"/>
</dbReference>
<feature type="region of interest" description="Disordered" evidence="8">
    <location>
        <begin position="166"/>
        <end position="185"/>
    </location>
</feature>
<sequence>MSEAPGGSVGPIALVVEDDEDTTALLEVVLTQAGFSVLTADNGADGIALAREHRPALATIDVTMPEMDGLEATRRIREFSSTYIVIISSRSQESDILAGFDAGADDYVPKPIRPVELRARLAAVARRPTGEIVDGPAAVPAGWQAADEDAARSEFLRQVVAGQPLEELGGDEEGEEEDSGKDGREGMLEIGMRFVGGWIEFRGLRINPARGIVVVDDRLVDLPPEQVELLEVLMYAGSRTLSARQLALRVRHQTEETATTTHRQDERWIDALMTGLRFQVKDDGPTPRWFEVLPRAKYRLVKPTSDDAPAEHDAGGAQQD</sequence>
<keyword evidence="5" id="KW-0804">Transcription</keyword>
<feature type="domain" description="OmpR/PhoB-type" evidence="10">
    <location>
        <begin position="196"/>
        <end position="302"/>
    </location>
</feature>
<dbReference type="PROSITE" id="PS51755">
    <property type="entry name" value="OMPR_PHOB"/>
    <property type="match status" value="1"/>
</dbReference>
<dbReference type="RefSeq" id="WP_379153381.1">
    <property type="nucleotide sequence ID" value="NZ_JBHSRJ010000004.1"/>
</dbReference>
<dbReference type="Gene3D" id="1.10.10.10">
    <property type="entry name" value="Winged helix-like DNA-binding domain superfamily/Winged helix DNA-binding domain"/>
    <property type="match status" value="1"/>
</dbReference>
<evidence type="ECO:0000256" key="8">
    <source>
        <dbReference type="SAM" id="MobiDB-lite"/>
    </source>
</evidence>
<dbReference type="Pfam" id="PF00072">
    <property type="entry name" value="Response_reg"/>
    <property type="match status" value="1"/>
</dbReference>
<dbReference type="PANTHER" id="PTHR48111">
    <property type="entry name" value="REGULATOR OF RPOS"/>
    <property type="match status" value="1"/>
</dbReference>
<dbReference type="InterPro" id="IPR001789">
    <property type="entry name" value="Sig_transdc_resp-reg_receiver"/>
</dbReference>
<keyword evidence="12" id="KW-1185">Reference proteome</keyword>
<feature type="DNA-binding region" description="OmpR/PhoB-type" evidence="7">
    <location>
        <begin position="196"/>
        <end position="302"/>
    </location>
</feature>
<evidence type="ECO:0000259" key="9">
    <source>
        <dbReference type="PROSITE" id="PS50110"/>
    </source>
</evidence>
<evidence type="ECO:0000256" key="5">
    <source>
        <dbReference type="ARBA" id="ARBA00023163"/>
    </source>
</evidence>
<evidence type="ECO:0000256" key="4">
    <source>
        <dbReference type="ARBA" id="ARBA00023125"/>
    </source>
</evidence>
<organism evidence="11 12">
    <name type="scientific">Nocardioides hankookensis</name>
    <dbReference type="NCBI Taxonomy" id="443157"/>
    <lineage>
        <taxon>Bacteria</taxon>
        <taxon>Bacillati</taxon>
        <taxon>Actinomycetota</taxon>
        <taxon>Actinomycetes</taxon>
        <taxon>Propionibacteriales</taxon>
        <taxon>Nocardioidaceae</taxon>
        <taxon>Nocardioides</taxon>
    </lineage>
</organism>
<dbReference type="SUPFAM" id="SSF52172">
    <property type="entry name" value="CheY-like"/>
    <property type="match status" value="1"/>
</dbReference>
<evidence type="ECO:0000256" key="2">
    <source>
        <dbReference type="ARBA" id="ARBA00023012"/>
    </source>
</evidence>
<keyword evidence="3" id="KW-0805">Transcription regulation</keyword>
<keyword evidence="1 6" id="KW-0597">Phosphoprotein</keyword>
<dbReference type="PANTHER" id="PTHR48111:SF1">
    <property type="entry name" value="TWO-COMPONENT RESPONSE REGULATOR ORR33"/>
    <property type="match status" value="1"/>
</dbReference>
<evidence type="ECO:0000256" key="7">
    <source>
        <dbReference type="PROSITE-ProRule" id="PRU01091"/>
    </source>
</evidence>
<comment type="caution">
    <text evidence="11">The sequence shown here is derived from an EMBL/GenBank/DDBJ whole genome shotgun (WGS) entry which is preliminary data.</text>
</comment>
<dbReference type="Proteomes" id="UP001596135">
    <property type="component" value="Unassembled WGS sequence"/>
</dbReference>
<accession>A0ABW1LHC3</accession>
<dbReference type="InterPro" id="IPR039420">
    <property type="entry name" value="WalR-like"/>
</dbReference>
<evidence type="ECO:0000256" key="6">
    <source>
        <dbReference type="PROSITE-ProRule" id="PRU00169"/>
    </source>
</evidence>
<dbReference type="Gene3D" id="3.40.50.2300">
    <property type="match status" value="1"/>
</dbReference>
<evidence type="ECO:0000256" key="1">
    <source>
        <dbReference type="ARBA" id="ARBA00022553"/>
    </source>
</evidence>
<reference evidence="12" key="1">
    <citation type="journal article" date="2019" name="Int. J. Syst. Evol. Microbiol.">
        <title>The Global Catalogue of Microorganisms (GCM) 10K type strain sequencing project: providing services to taxonomists for standard genome sequencing and annotation.</title>
        <authorList>
            <consortium name="The Broad Institute Genomics Platform"/>
            <consortium name="The Broad Institute Genome Sequencing Center for Infectious Disease"/>
            <person name="Wu L."/>
            <person name="Ma J."/>
        </authorList>
    </citation>
    <scope>NUCLEOTIDE SEQUENCE [LARGE SCALE GENOMIC DNA]</scope>
    <source>
        <strain evidence="12">CCUG 54522</strain>
    </source>
</reference>
<feature type="domain" description="Response regulatory" evidence="9">
    <location>
        <begin position="12"/>
        <end position="125"/>
    </location>
</feature>
<feature type="modified residue" description="4-aspartylphosphate" evidence="6">
    <location>
        <position position="61"/>
    </location>
</feature>
<evidence type="ECO:0000259" key="10">
    <source>
        <dbReference type="PROSITE" id="PS51755"/>
    </source>
</evidence>